<gene>
    <name evidence="2" type="ORF">BDZ83DRAFT_608262</name>
</gene>
<keyword evidence="3" id="KW-1185">Reference proteome</keyword>
<dbReference type="RefSeq" id="XP_060368867.1">
    <property type="nucleotide sequence ID" value="XM_060507468.1"/>
</dbReference>
<feature type="region of interest" description="Disordered" evidence="1">
    <location>
        <begin position="52"/>
        <end position="114"/>
    </location>
</feature>
<evidence type="ECO:0000256" key="1">
    <source>
        <dbReference type="SAM" id="MobiDB-lite"/>
    </source>
</evidence>
<dbReference type="EMBL" id="JAHMHS010000015">
    <property type="protein sequence ID" value="KAK1728812.1"/>
    <property type="molecule type" value="Genomic_DNA"/>
</dbReference>
<organism evidence="2 3">
    <name type="scientific">Glomerella acutata</name>
    <name type="common">Colletotrichum acutatum</name>
    <dbReference type="NCBI Taxonomy" id="27357"/>
    <lineage>
        <taxon>Eukaryota</taxon>
        <taxon>Fungi</taxon>
        <taxon>Dikarya</taxon>
        <taxon>Ascomycota</taxon>
        <taxon>Pezizomycotina</taxon>
        <taxon>Sordariomycetes</taxon>
        <taxon>Hypocreomycetidae</taxon>
        <taxon>Glomerellales</taxon>
        <taxon>Glomerellaceae</taxon>
        <taxon>Colletotrichum</taxon>
        <taxon>Colletotrichum acutatum species complex</taxon>
    </lineage>
</organism>
<dbReference type="GeneID" id="85391367"/>
<evidence type="ECO:0000313" key="2">
    <source>
        <dbReference type="EMBL" id="KAK1728812.1"/>
    </source>
</evidence>
<name>A0AAD9CYK3_GLOAC</name>
<proteinExistence type="predicted"/>
<sequence length="114" mass="12438">MKEASTDDSSSNDDDSSTGSSNGDPFHLNKYLTPEYQAKAQDYLKAFDEAQAQAQAQATDKPVYGPAPPPFWTQSGGKTIAAKPTATDNRSQKTAESDESYTFIQRDPKEVHAF</sequence>
<accession>A0AAD9CYK3</accession>
<dbReference type="Proteomes" id="UP001244207">
    <property type="component" value="Unassembled WGS sequence"/>
</dbReference>
<reference evidence="2" key="1">
    <citation type="submission" date="2021-12" db="EMBL/GenBank/DDBJ databases">
        <title>Comparative genomics, transcriptomics and evolutionary studies reveal genomic signatures of adaptation to plant cell wall in hemibiotrophic fungi.</title>
        <authorList>
            <consortium name="DOE Joint Genome Institute"/>
            <person name="Baroncelli R."/>
            <person name="Diaz J.F."/>
            <person name="Benocci T."/>
            <person name="Peng M."/>
            <person name="Battaglia E."/>
            <person name="Haridas S."/>
            <person name="Andreopoulos W."/>
            <person name="Labutti K."/>
            <person name="Pangilinan J."/>
            <person name="Floch G.L."/>
            <person name="Makela M.R."/>
            <person name="Henrissat B."/>
            <person name="Grigoriev I.V."/>
            <person name="Crouch J.A."/>
            <person name="De Vries R.P."/>
            <person name="Sukno S.A."/>
            <person name="Thon M.R."/>
        </authorList>
    </citation>
    <scope>NUCLEOTIDE SEQUENCE</scope>
    <source>
        <strain evidence="2">CBS 112980</strain>
    </source>
</reference>
<dbReference type="AlphaFoldDB" id="A0AAD9CYK3"/>
<evidence type="ECO:0000313" key="3">
    <source>
        <dbReference type="Proteomes" id="UP001244207"/>
    </source>
</evidence>
<feature type="region of interest" description="Disordered" evidence="1">
    <location>
        <begin position="1"/>
        <end position="29"/>
    </location>
</feature>
<protein>
    <submittedName>
        <fullName evidence="2">Uncharacterized protein</fullName>
    </submittedName>
</protein>
<comment type="caution">
    <text evidence="2">The sequence shown here is derived from an EMBL/GenBank/DDBJ whole genome shotgun (WGS) entry which is preliminary data.</text>
</comment>